<comment type="subcellular location">
    <subcellularLocation>
        <location evidence="1">Cell membrane</location>
        <topology evidence="1">Multi-pass membrane protein</topology>
    </subcellularLocation>
</comment>
<keyword evidence="9" id="KW-1015">Disulfide bond</keyword>
<evidence type="ECO:0000256" key="11">
    <source>
        <dbReference type="ARBA" id="ARBA00023180"/>
    </source>
</evidence>
<evidence type="ECO:0000256" key="2">
    <source>
        <dbReference type="ARBA" id="ARBA00010532"/>
    </source>
</evidence>
<keyword evidence="8 12" id="KW-0472">Membrane</keyword>
<organism evidence="13">
    <name type="scientific">Dendroctonus adjunctus</name>
    <name type="common">roundheaded pine beetle</name>
    <dbReference type="NCBI Taxonomy" id="77157"/>
    <lineage>
        <taxon>Eukaryota</taxon>
        <taxon>Metazoa</taxon>
        <taxon>Ecdysozoa</taxon>
        <taxon>Arthropoda</taxon>
        <taxon>Hexapoda</taxon>
        <taxon>Insecta</taxon>
        <taxon>Pterygota</taxon>
        <taxon>Neoptera</taxon>
        <taxon>Endopterygota</taxon>
        <taxon>Coleoptera</taxon>
        <taxon>Polyphaga</taxon>
        <taxon>Cucujiformia</taxon>
        <taxon>Curculionidae</taxon>
        <taxon>Scolytinae</taxon>
        <taxon>Dendroctonus</taxon>
    </lineage>
</organism>
<proteinExistence type="evidence at transcript level"/>
<accession>A0A7U3U7Z8</accession>
<evidence type="ECO:0000256" key="8">
    <source>
        <dbReference type="ARBA" id="ARBA00023136"/>
    </source>
</evidence>
<evidence type="ECO:0000256" key="12">
    <source>
        <dbReference type="SAM" id="Phobius"/>
    </source>
</evidence>
<dbReference type="EMBL" id="MT604216">
    <property type="protein sequence ID" value="QKV34981.1"/>
    <property type="molecule type" value="mRNA"/>
</dbReference>
<evidence type="ECO:0000313" key="13">
    <source>
        <dbReference type="EMBL" id="QKV34981.1"/>
    </source>
</evidence>
<keyword evidence="5 12" id="KW-0812">Transmembrane</keyword>
<dbReference type="AlphaFoldDB" id="A0A7U3U7Z8"/>
<dbReference type="InterPro" id="IPR002159">
    <property type="entry name" value="CD36_fam"/>
</dbReference>
<evidence type="ECO:0000256" key="4">
    <source>
        <dbReference type="ARBA" id="ARBA00022606"/>
    </source>
</evidence>
<dbReference type="Pfam" id="PF01130">
    <property type="entry name" value="CD36"/>
    <property type="match status" value="1"/>
</dbReference>
<feature type="transmembrane region" description="Helical" evidence="12">
    <location>
        <begin position="488"/>
        <end position="509"/>
    </location>
</feature>
<dbReference type="PANTHER" id="PTHR11923:SF69">
    <property type="entry name" value="SENSORY NEURON MEMBRANE PROTEIN 1"/>
    <property type="match status" value="1"/>
</dbReference>
<comment type="similarity">
    <text evidence="2">Belongs to the CD36 family.</text>
</comment>
<dbReference type="GO" id="GO:0005044">
    <property type="term" value="F:scavenger receptor activity"/>
    <property type="evidence" value="ECO:0007669"/>
    <property type="project" value="TreeGrafter"/>
</dbReference>
<evidence type="ECO:0000256" key="9">
    <source>
        <dbReference type="ARBA" id="ARBA00023157"/>
    </source>
</evidence>
<sequence>MPGLKSLSFVFFPKLRFLVLFAQFVYSCGKKQPEEKTMNFPMRLAIGSACTLVFIILVGFVGFPKMIKSKVKGMVNLKPGMEIREMFVKVPFPLSFNVYIFSVLNPAEVQGGAKPHLKEMGPFCYNEWKTKINVQDNEGDDTMSYDPVDTFETAKRPKCLSADTLVTIPHPMILGMVNTILRQKPGALTLANKAIKSIWSNPSSLFITIKARDLLFDGVVIHCGVSDFAGKAICTNLKAEPSLTHLGGDDLGFSLLGPKNGTAGKRIKAFRGTQDFHKVGRIIEFDGSSKLNVWNDSKCDAIVGTDGTIFPPMLKKEEGLASLKYKIMIYFFWYLAPYSSLLFNYIFISLLGDQSKNPDEKCFCTTPATCLKKGLMDLYKCAKIPLYVSLPHFYDSHETYLKGVKGLKPDAEKHGIRIMFELLTGSPLSARKRLQFNMPLEPNPKVELFHNFTPTVLPIFWVEEAIDLNNTFTQPLKTMFLSKKLVNVVSYLVLLMSIGAFCAAGYLYFKSDDSMNVTSVQKVQPDQNGNRNTISTVFNGNHARGRDNEAYEDKY</sequence>
<evidence type="ECO:0000256" key="1">
    <source>
        <dbReference type="ARBA" id="ARBA00004651"/>
    </source>
</evidence>
<keyword evidence="7 12" id="KW-1133">Transmembrane helix</keyword>
<dbReference type="GO" id="GO:0005737">
    <property type="term" value="C:cytoplasm"/>
    <property type="evidence" value="ECO:0007669"/>
    <property type="project" value="TreeGrafter"/>
</dbReference>
<keyword evidence="6" id="KW-0552">Olfaction</keyword>
<evidence type="ECO:0000256" key="10">
    <source>
        <dbReference type="ARBA" id="ARBA00023170"/>
    </source>
</evidence>
<keyword evidence="4" id="KW-0716">Sensory transduction</keyword>
<keyword evidence="10" id="KW-0675">Receptor</keyword>
<protein>
    <submittedName>
        <fullName evidence="13">Sensory neuron membrane protein 1a</fullName>
    </submittedName>
</protein>
<dbReference type="GO" id="GO:0007608">
    <property type="term" value="P:sensory perception of smell"/>
    <property type="evidence" value="ECO:0007669"/>
    <property type="project" value="UniProtKB-KW"/>
</dbReference>
<reference evidence="13" key="1">
    <citation type="journal article" date="2020" name="Sci. Rep.">
        <title>Identification and motif analyses of candidate nonreceptor olfactory genes of Dendroctonus adjunctus Blandford (Coleoptera: Curculionidae) from the head transcriptome.</title>
        <authorList>
            <person name="Torres-Huerta B."/>
            <person name="Segura-Leon O.L."/>
            <person name="Aragon-Magadan M.A."/>
            <person name="Gonzalez-Hernandez H."/>
        </authorList>
    </citation>
    <scope>NUCLEOTIDE SEQUENCE</scope>
    <source>
        <tissue evidence="13">Head</tissue>
    </source>
</reference>
<reference evidence="13" key="2">
    <citation type="submission" date="2020-06" db="EMBL/GenBank/DDBJ databases">
        <authorList>
            <person name="Torres Huerta B."/>
            <person name="Segura-Leon O.L."/>
        </authorList>
    </citation>
    <scope>NUCLEOTIDE SEQUENCE</scope>
    <source>
        <tissue evidence="13">Head</tissue>
    </source>
</reference>
<dbReference type="PRINTS" id="PR01609">
    <property type="entry name" value="CD36FAMILY"/>
</dbReference>
<feature type="transmembrane region" description="Helical" evidence="12">
    <location>
        <begin position="327"/>
        <end position="348"/>
    </location>
</feature>
<dbReference type="PROSITE" id="PS51257">
    <property type="entry name" value="PROKAR_LIPOPROTEIN"/>
    <property type="match status" value="1"/>
</dbReference>
<evidence type="ECO:0000256" key="3">
    <source>
        <dbReference type="ARBA" id="ARBA00022475"/>
    </source>
</evidence>
<feature type="transmembrane region" description="Helical" evidence="12">
    <location>
        <begin position="45"/>
        <end position="64"/>
    </location>
</feature>
<evidence type="ECO:0000256" key="7">
    <source>
        <dbReference type="ARBA" id="ARBA00022989"/>
    </source>
</evidence>
<evidence type="ECO:0000256" key="5">
    <source>
        <dbReference type="ARBA" id="ARBA00022692"/>
    </source>
</evidence>
<evidence type="ECO:0000256" key="6">
    <source>
        <dbReference type="ARBA" id="ARBA00022725"/>
    </source>
</evidence>
<dbReference type="GO" id="GO:0005886">
    <property type="term" value="C:plasma membrane"/>
    <property type="evidence" value="ECO:0007669"/>
    <property type="project" value="UniProtKB-SubCell"/>
</dbReference>
<name>A0A7U3U7Z8_9CUCU</name>
<keyword evidence="11" id="KW-0325">Glycoprotein</keyword>
<gene>
    <name evidence="13" type="primary">SNMP1a</name>
</gene>
<dbReference type="PANTHER" id="PTHR11923">
    <property type="entry name" value="SCAVENGER RECEPTOR CLASS B TYPE-1 SR-B1"/>
    <property type="match status" value="1"/>
</dbReference>
<keyword evidence="3" id="KW-1003">Cell membrane</keyword>